<dbReference type="GO" id="GO:0008017">
    <property type="term" value="F:microtubule binding"/>
    <property type="evidence" value="ECO:0000318"/>
    <property type="project" value="GO_Central"/>
</dbReference>
<dbReference type="HOGENOM" id="CLU_447799_0_0_1"/>
<dbReference type="AlphaFoldDB" id="E9G6K5"/>
<keyword evidence="2" id="KW-0812">Transmembrane</keyword>
<feature type="region of interest" description="Disordered" evidence="1">
    <location>
        <begin position="239"/>
        <end position="313"/>
    </location>
</feature>
<feature type="signal peptide" evidence="3">
    <location>
        <begin position="1"/>
        <end position="17"/>
    </location>
</feature>
<reference evidence="4 5" key="1">
    <citation type="journal article" date="2011" name="Science">
        <title>The ecoresponsive genome of Daphnia pulex.</title>
        <authorList>
            <person name="Colbourne J.K."/>
            <person name="Pfrender M.E."/>
            <person name="Gilbert D."/>
            <person name="Thomas W.K."/>
            <person name="Tucker A."/>
            <person name="Oakley T.H."/>
            <person name="Tokishita S."/>
            <person name="Aerts A."/>
            <person name="Arnold G.J."/>
            <person name="Basu M.K."/>
            <person name="Bauer D.J."/>
            <person name="Caceres C.E."/>
            <person name="Carmel L."/>
            <person name="Casola C."/>
            <person name="Choi J.H."/>
            <person name="Detter J.C."/>
            <person name="Dong Q."/>
            <person name="Dusheyko S."/>
            <person name="Eads B.D."/>
            <person name="Frohlich T."/>
            <person name="Geiler-Samerotte K.A."/>
            <person name="Gerlach D."/>
            <person name="Hatcher P."/>
            <person name="Jogdeo S."/>
            <person name="Krijgsveld J."/>
            <person name="Kriventseva E.V."/>
            <person name="Kultz D."/>
            <person name="Laforsch C."/>
            <person name="Lindquist E."/>
            <person name="Lopez J."/>
            <person name="Manak J.R."/>
            <person name="Muller J."/>
            <person name="Pangilinan J."/>
            <person name="Patwardhan R.P."/>
            <person name="Pitluck S."/>
            <person name="Pritham E.J."/>
            <person name="Rechtsteiner A."/>
            <person name="Rho M."/>
            <person name="Rogozin I.B."/>
            <person name="Sakarya O."/>
            <person name="Salamov A."/>
            <person name="Schaack S."/>
            <person name="Shapiro H."/>
            <person name="Shiga Y."/>
            <person name="Skalitzky C."/>
            <person name="Smith Z."/>
            <person name="Souvorov A."/>
            <person name="Sung W."/>
            <person name="Tang Z."/>
            <person name="Tsuchiya D."/>
            <person name="Tu H."/>
            <person name="Vos H."/>
            <person name="Wang M."/>
            <person name="Wolf Y.I."/>
            <person name="Yamagata H."/>
            <person name="Yamada T."/>
            <person name="Ye Y."/>
            <person name="Shaw J.R."/>
            <person name="Andrews J."/>
            <person name="Crease T.J."/>
            <person name="Tang H."/>
            <person name="Lucas S.M."/>
            <person name="Robertson H.M."/>
            <person name="Bork P."/>
            <person name="Koonin E.V."/>
            <person name="Zdobnov E.M."/>
            <person name="Grigoriev I.V."/>
            <person name="Lynch M."/>
            <person name="Boore J.L."/>
        </authorList>
    </citation>
    <scope>NUCLEOTIDE SEQUENCE [LARGE SCALE GENOMIC DNA]</scope>
</reference>
<feature type="transmembrane region" description="Helical" evidence="2">
    <location>
        <begin position="413"/>
        <end position="434"/>
    </location>
</feature>
<keyword evidence="3" id="KW-0732">Signal</keyword>
<evidence type="ECO:0000256" key="1">
    <source>
        <dbReference type="SAM" id="MobiDB-lite"/>
    </source>
</evidence>
<feature type="compositionally biased region" description="Pro residues" evidence="1">
    <location>
        <begin position="68"/>
        <end position="80"/>
    </location>
</feature>
<dbReference type="InParanoid" id="E9G6K5"/>
<keyword evidence="2" id="KW-0472">Membrane</keyword>
<dbReference type="GO" id="GO:0030036">
    <property type="term" value="P:actin cytoskeleton organization"/>
    <property type="evidence" value="ECO:0000318"/>
    <property type="project" value="GO_Central"/>
</dbReference>
<organism evidence="4 5">
    <name type="scientific">Daphnia pulex</name>
    <name type="common">Water flea</name>
    <dbReference type="NCBI Taxonomy" id="6669"/>
    <lineage>
        <taxon>Eukaryota</taxon>
        <taxon>Metazoa</taxon>
        <taxon>Ecdysozoa</taxon>
        <taxon>Arthropoda</taxon>
        <taxon>Crustacea</taxon>
        <taxon>Branchiopoda</taxon>
        <taxon>Diplostraca</taxon>
        <taxon>Cladocera</taxon>
        <taxon>Anomopoda</taxon>
        <taxon>Daphniidae</taxon>
        <taxon>Daphnia</taxon>
    </lineage>
</organism>
<dbReference type="OrthoDB" id="6370444at2759"/>
<dbReference type="GO" id="GO:0005737">
    <property type="term" value="C:cytoplasm"/>
    <property type="evidence" value="ECO:0000318"/>
    <property type="project" value="GO_Central"/>
</dbReference>
<gene>
    <name evidence="4" type="ORF">DAPPUDRAFT_314563</name>
</gene>
<keyword evidence="2" id="KW-1133">Transmembrane helix</keyword>
<feature type="compositionally biased region" description="Polar residues" evidence="1">
    <location>
        <begin position="257"/>
        <end position="288"/>
    </location>
</feature>
<sequence length="610" mass="67403">MAGVLLLLISFLGTTAAQQRFDSMGHPLFEVVTPLFQSNSRPLLPVDQHRVDSSGMPVKQIPVDPHQLPLPPPSSMPPSPSLLSQPQQPQQLAPSLLVQPQQPPPSQQILSPPPPVQLASARQSAEFGGLPHPSFPSPLLQRQPQSSPPVMTAPVTSRLGILNQDRIRVEGFQPIERRFTTTKRRRSPQIVGDWSLFGKDEGFLPADASSKLDEGYLHVDASNKLSDVEAFDQIDPAVNNDFHEGSGDSRNLPLIDYNSSTNLYPESGYQESATQPKSPNGLSKFQDTISRMQQEEEEERSNSIQEEGSAFGEFTDVADRKIESPSFRSFDFPSEATQEETREPDSELEITSELPISTSTNALNVNLNLTTMVPKNTSTWVTDGPFVPSPATQSPSSDRSVSNSRLSRIVREYAGLIVGCILGIPAIVVLCYFINLKRLKRYTGTLDVSPRQAICNHKKSESRQTICSEENELACSPSTCASKTPQPPPFPSFHSRTLAALADWVFAIAEMPDAYVFNCKTENGNVVASVLFSRWLLSFDENFDNCTYCRDPLNNGPSSRFMVSLVNSGFAVIFQLRDVVKWSLCSLAVEHHTLMCHLPMLVSMLSMQCW</sequence>
<evidence type="ECO:0000256" key="3">
    <source>
        <dbReference type="SAM" id="SignalP"/>
    </source>
</evidence>
<evidence type="ECO:0000313" key="4">
    <source>
        <dbReference type="EMBL" id="EFX84975.1"/>
    </source>
</evidence>
<evidence type="ECO:0000313" key="5">
    <source>
        <dbReference type="Proteomes" id="UP000000305"/>
    </source>
</evidence>
<keyword evidence="5" id="KW-1185">Reference proteome</keyword>
<dbReference type="EMBL" id="GL732533">
    <property type="protein sequence ID" value="EFX84975.1"/>
    <property type="molecule type" value="Genomic_DNA"/>
</dbReference>
<accession>E9G6K5</accession>
<feature type="compositionally biased region" description="Pro residues" evidence="1">
    <location>
        <begin position="101"/>
        <end position="116"/>
    </location>
</feature>
<feature type="region of interest" description="Disordered" evidence="1">
    <location>
        <begin position="379"/>
        <end position="401"/>
    </location>
</feature>
<proteinExistence type="predicted"/>
<feature type="chain" id="PRO_5003240918" evidence="3">
    <location>
        <begin position="18"/>
        <end position="610"/>
    </location>
</feature>
<name>E9G6K5_DAPPU</name>
<feature type="compositionally biased region" description="Low complexity" evidence="1">
    <location>
        <begin position="137"/>
        <end position="149"/>
    </location>
</feature>
<evidence type="ECO:0000256" key="2">
    <source>
        <dbReference type="SAM" id="Phobius"/>
    </source>
</evidence>
<protein>
    <submittedName>
        <fullName evidence="4">Uncharacterized protein</fullName>
    </submittedName>
</protein>
<feature type="region of interest" description="Disordered" evidence="1">
    <location>
        <begin position="46"/>
        <end position="151"/>
    </location>
</feature>
<dbReference type="Proteomes" id="UP000000305">
    <property type="component" value="Unassembled WGS sequence"/>
</dbReference>
<feature type="compositionally biased region" description="Low complexity" evidence="1">
    <location>
        <begin position="81"/>
        <end position="100"/>
    </location>
</feature>
<dbReference type="KEGG" id="dpx:DAPPUDRAFT_314563"/>
<feature type="region of interest" description="Disordered" evidence="1">
    <location>
        <begin position="325"/>
        <end position="350"/>
    </location>
</feature>